<dbReference type="InterPro" id="IPR008927">
    <property type="entry name" value="6-PGluconate_DH-like_C_sf"/>
</dbReference>
<comment type="caution">
    <text evidence="6">The sequence shown here is derived from an EMBL/GenBank/DDBJ whole genome shotgun (WGS) entry which is preliminary data.</text>
</comment>
<comment type="similarity">
    <text evidence="1">Belongs to the HIBADH-related family.</text>
</comment>
<dbReference type="Pfam" id="PF14833">
    <property type="entry name" value="NAD_binding_11"/>
    <property type="match status" value="1"/>
</dbReference>
<dbReference type="InterPro" id="IPR002204">
    <property type="entry name" value="3-OH-isobutyrate_DH-rel_CS"/>
</dbReference>
<evidence type="ECO:0000256" key="1">
    <source>
        <dbReference type="ARBA" id="ARBA00009080"/>
    </source>
</evidence>
<dbReference type="InterPro" id="IPR029154">
    <property type="entry name" value="HIBADH-like_NADP-bd"/>
</dbReference>
<keyword evidence="7" id="KW-1185">Reference proteome</keyword>
<evidence type="ECO:0000313" key="7">
    <source>
        <dbReference type="Proteomes" id="UP001519654"/>
    </source>
</evidence>
<dbReference type="EMBL" id="JAHKKG010000008">
    <property type="protein sequence ID" value="MBU2667211.1"/>
    <property type="molecule type" value="Genomic_DNA"/>
</dbReference>
<dbReference type="Pfam" id="PF03446">
    <property type="entry name" value="NAD_binding_2"/>
    <property type="match status" value="1"/>
</dbReference>
<dbReference type="PANTHER" id="PTHR22981:SF7">
    <property type="entry name" value="3-HYDROXYISOBUTYRATE DEHYDROGENASE, MITOCHONDRIAL"/>
    <property type="match status" value="1"/>
</dbReference>
<organism evidence="6 7">
    <name type="scientific">Paractinoplanes bogorensis</name>
    <dbReference type="NCBI Taxonomy" id="1610840"/>
    <lineage>
        <taxon>Bacteria</taxon>
        <taxon>Bacillati</taxon>
        <taxon>Actinomycetota</taxon>
        <taxon>Actinomycetes</taxon>
        <taxon>Micromonosporales</taxon>
        <taxon>Micromonosporaceae</taxon>
        <taxon>Paractinoplanes</taxon>
    </lineage>
</organism>
<keyword evidence="2" id="KW-0560">Oxidoreductase</keyword>
<gene>
    <name evidence="6" type="ORF">KOI35_27250</name>
</gene>
<dbReference type="InterPro" id="IPR036291">
    <property type="entry name" value="NAD(P)-bd_dom_sf"/>
</dbReference>
<evidence type="ECO:0000259" key="4">
    <source>
        <dbReference type="Pfam" id="PF03446"/>
    </source>
</evidence>
<proteinExistence type="inferred from homology"/>
<evidence type="ECO:0000256" key="2">
    <source>
        <dbReference type="ARBA" id="ARBA00023002"/>
    </source>
</evidence>
<dbReference type="Gene3D" id="3.40.50.720">
    <property type="entry name" value="NAD(P)-binding Rossmann-like Domain"/>
    <property type="match status" value="1"/>
</dbReference>
<dbReference type="Proteomes" id="UP001519654">
    <property type="component" value="Unassembled WGS sequence"/>
</dbReference>
<keyword evidence="3" id="KW-0520">NAD</keyword>
<dbReference type="SUPFAM" id="SSF51735">
    <property type="entry name" value="NAD(P)-binding Rossmann-fold domains"/>
    <property type="match status" value="1"/>
</dbReference>
<reference evidence="6 7" key="1">
    <citation type="submission" date="2021-06" db="EMBL/GenBank/DDBJ databases">
        <title>Actinoplanes lichenicola sp. nov., and Actinoplanes ovalisporus sp. nov., isolated from lichen in Thailand.</title>
        <authorList>
            <person name="Saeng-In P."/>
            <person name="Kanchanasin P."/>
            <person name="Yuki M."/>
            <person name="Kudo T."/>
            <person name="Ohkuma M."/>
            <person name="Phongsopitanun W."/>
            <person name="Tanasupawat S."/>
        </authorList>
    </citation>
    <scope>NUCLEOTIDE SEQUENCE [LARGE SCALE GENOMIC DNA]</scope>
    <source>
        <strain evidence="6 7">NBRC 110975</strain>
    </source>
</reference>
<sequence>MSRPRIGFVGLGQMGRPMATRLAEAGYPLTVFDAAPFAPIGSATSATALEGVAGVDVLILMLPNSAVVTGVLDELAPRLSPGTLVVDMSSSEPLQTRALAARLSERGLRFVDAPVSGGVRGAIAGSLAVMAGGDPGDLDELRPLLGVLGKKILEVGPVGSGHAAKALNNLVSAATMSVTVEALQLGAAFGIAPETMNAVLNSSSGRSNTSENKVTQFMLDGSFASGFALQLMAKDIRIAVDLARSLDRPAEISDRVAEQWSRIAAEVTPKTDHTQMYDLIGDPK</sequence>
<name>A0ABS5YUT4_9ACTN</name>
<dbReference type="Gene3D" id="1.10.1040.10">
    <property type="entry name" value="N-(1-d-carboxylethyl)-l-norvaline Dehydrogenase, domain 2"/>
    <property type="match status" value="1"/>
</dbReference>
<evidence type="ECO:0000256" key="3">
    <source>
        <dbReference type="ARBA" id="ARBA00023027"/>
    </source>
</evidence>
<evidence type="ECO:0000259" key="5">
    <source>
        <dbReference type="Pfam" id="PF14833"/>
    </source>
</evidence>
<dbReference type="InterPro" id="IPR006115">
    <property type="entry name" value="6PGDH_NADP-bd"/>
</dbReference>
<evidence type="ECO:0000313" key="6">
    <source>
        <dbReference type="EMBL" id="MBU2667211.1"/>
    </source>
</evidence>
<feature type="domain" description="3-hydroxyisobutyrate dehydrogenase-like NAD-binding" evidence="5">
    <location>
        <begin position="159"/>
        <end position="279"/>
    </location>
</feature>
<accession>A0ABS5YUT4</accession>
<dbReference type="PIRSF" id="PIRSF000103">
    <property type="entry name" value="HIBADH"/>
    <property type="match status" value="1"/>
</dbReference>
<protein>
    <submittedName>
        <fullName evidence="6">NAD(P)-dependent oxidoreductase</fullName>
    </submittedName>
</protein>
<dbReference type="RefSeq" id="WP_215791462.1">
    <property type="nucleotide sequence ID" value="NZ_JAHKKG010000008.1"/>
</dbReference>
<feature type="domain" description="6-phosphogluconate dehydrogenase NADP-binding" evidence="4">
    <location>
        <begin position="5"/>
        <end position="156"/>
    </location>
</feature>
<dbReference type="PROSITE" id="PS00895">
    <property type="entry name" value="3_HYDROXYISOBUT_DH"/>
    <property type="match status" value="1"/>
</dbReference>
<dbReference type="InterPro" id="IPR015815">
    <property type="entry name" value="HIBADH-related"/>
</dbReference>
<dbReference type="InterPro" id="IPR013328">
    <property type="entry name" value="6PGD_dom2"/>
</dbReference>
<dbReference type="PANTHER" id="PTHR22981">
    <property type="entry name" value="3-HYDROXYISOBUTYRATE DEHYDROGENASE-RELATED"/>
    <property type="match status" value="1"/>
</dbReference>
<dbReference type="SUPFAM" id="SSF48179">
    <property type="entry name" value="6-phosphogluconate dehydrogenase C-terminal domain-like"/>
    <property type="match status" value="1"/>
</dbReference>